<dbReference type="OrthoDB" id="41685at2759"/>
<accession>A0A1Z5JJZ8</accession>
<reference evidence="2 3" key="1">
    <citation type="journal article" date="2015" name="Plant Cell">
        <title>Oil accumulation by the oleaginous diatom Fistulifera solaris as revealed by the genome and transcriptome.</title>
        <authorList>
            <person name="Tanaka T."/>
            <person name="Maeda Y."/>
            <person name="Veluchamy A."/>
            <person name="Tanaka M."/>
            <person name="Abida H."/>
            <person name="Marechal E."/>
            <person name="Bowler C."/>
            <person name="Muto M."/>
            <person name="Sunaga Y."/>
            <person name="Tanaka M."/>
            <person name="Yoshino T."/>
            <person name="Taniguchi T."/>
            <person name="Fukuda Y."/>
            <person name="Nemoto M."/>
            <person name="Matsumoto M."/>
            <person name="Wong P.S."/>
            <person name="Aburatani S."/>
            <person name="Fujibuchi W."/>
        </authorList>
    </citation>
    <scope>NUCLEOTIDE SEQUENCE [LARGE SCALE GENOMIC DNA]</scope>
    <source>
        <strain evidence="2 3">JPCC DA0580</strain>
    </source>
</reference>
<evidence type="ECO:0000256" key="1">
    <source>
        <dbReference type="SAM" id="SignalP"/>
    </source>
</evidence>
<proteinExistence type="predicted"/>
<dbReference type="InterPro" id="IPR021375">
    <property type="entry name" value="DUF2997"/>
</dbReference>
<name>A0A1Z5JJZ8_FISSO</name>
<feature type="chain" id="PRO_5012170538" description="TonB C-terminal domain-containing protein" evidence="1">
    <location>
        <begin position="19"/>
        <end position="121"/>
    </location>
</feature>
<organism evidence="2 3">
    <name type="scientific">Fistulifera solaris</name>
    <name type="common">Oleaginous diatom</name>
    <dbReference type="NCBI Taxonomy" id="1519565"/>
    <lineage>
        <taxon>Eukaryota</taxon>
        <taxon>Sar</taxon>
        <taxon>Stramenopiles</taxon>
        <taxon>Ochrophyta</taxon>
        <taxon>Bacillariophyta</taxon>
        <taxon>Bacillariophyceae</taxon>
        <taxon>Bacillariophycidae</taxon>
        <taxon>Naviculales</taxon>
        <taxon>Naviculaceae</taxon>
        <taxon>Fistulifera</taxon>
    </lineage>
</organism>
<keyword evidence="3" id="KW-1185">Reference proteome</keyword>
<sequence length="121" mass="12926">MMLKLLFVLVACIGKANAFAVLPKTLATTSLSMNADAWSSSSASGGGAGQLEQIEFKIYPDGRVEETVRGVKGANCHKITENINAALGVVISSSPTEEMFEEEIVVNQKITQSDWEGSSSW</sequence>
<comment type="caution">
    <text evidence="2">The sequence shown here is derived from an EMBL/GenBank/DDBJ whole genome shotgun (WGS) entry which is preliminary data.</text>
</comment>
<evidence type="ECO:0000313" key="2">
    <source>
        <dbReference type="EMBL" id="GAX14335.1"/>
    </source>
</evidence>
<dbReference type="AlphaFoldDB" id="A0A1Z5JJZ8"/>
<feature type="signal peptide" evidence="1">
    <location>
        <begin position="1"/>
        <end position="18"/>
    </location>
</feature>
<keyword evidence="1" id="KW-0732">Signal</keyword>
<dbReference type="Proteomes" id="UP000198406">
    <property type="component" value="Unassembled WGS sequence"/>
</dbReference>
<protein>
    <recommendedName>
        <fullName evidence="4">TonB C-terminal domain-containing protein</fullName>
    </recommendedName>
</protein>
<evidence type="ECO:0008006" key="4">
    <source>
        <dbReference type="Google" id="ProtNLM"/>
    </source>
</evidence>
<dbReference type="EMBL" id="BDSP01000078">
    <property type="protein sequence ID" value="GAX14335.1"/>
    <property type="molecule type" value="Genomic_DNA"/>
</dbReference>
<gene>
    <name evidence="2" type="ORF">FisN_1Hh535</name>
</gene>
<evidence type="ECO:0000313" key="3">
    <source>
        <dbReference type="Proteomes" id="UP000198406"/>
    </source>
</evidence>
<dbReference type="InParanoid" id="A0A1Z5JJZ8"/>
<dbReference type="Pfam" id="PF11211">
    <property type="entry name" value="DUF2997"/>
    <property type="match status" value="1"/>
</dbReference>